<feature type="compositionally biased region" description="Basic and acidic residues" evidence="1">
    <location>
        <begin position="821"/>
        <end position="841"/>
    </location>
</feature>
<dbReference type="Gene3D" id="3.30.720.50">
    <property type="match status" value="1"/>
</dbReference>
<reference evidence="3" key="1">
    <citation type="submission" date="2021-11" db="EMBL/GenBank/DDBJ databases">
        <authorList>
            <consortium name="Genoscope - CEA"/>
            <person name="William W."/>
        </authorList>
    </citation>
    <scope>NUCLEOTIDE SEQUENCE</scope>
</reference>
<feature type="region of interest" description="Disordered" evidence="1">
    <location>
        <begin position="624"/>
        <end position="655"/>
    </location>
</feature>
<feature type="domain" description="WWE" evidence="2">
    <location>
        <begin position="85"/>
        <end position="165"/>
    </location>
</feature>
<sequence>MGCNASAQTVVPDDAPKPQQYQWYWQCWDEKVEYPADVRDRLEKAYTEFKAGRGPTYPIISIGDDGDTVSLKAMQQISKTGIKRNVVRETTGPDRAAVWYYGSPKRCAGDEVPFDEGECDRLEEAFAAFQDGGAATVNIDEDREVSFPRMRLRHMKTGVRRAVVREALPEKYEWSCTKGERTPYGADVRDRLEGAYFEMSRGRGASFPTVAVGGGNTVHLKTLQQISGTGVTRDVVRVVDSHPQQYRWYCDGTLYGDDVRDRLEAAYQLLQSGGGPTYPTIPIGDDCKVSLKAMQQISGTGIKRDVVREGDGPDRAARWYSVTEATGSAYDADDNERLEAAYASDQVELAVGDRTIDLQRMQQTSTAGVVRDLVREKLPQEYRWSCAGDELTPYTDDARAKLEDAYATFRQGRGPTYPTVSVGDCEVSLKTMTSRHARTGVQRDVVRELAHDGPVVPPPDASLAREASSVKLQAAQRGRAARKAGLRAALAASRLQATERGRLVRTKRRAVAAHIRAAAGFLVVQRRRPPRSGEGLAATTLQETTNATAEEEAAAITAAVVDDLGRETDEEPAVPATLTRAESVRSAEAEWRKARDVIRAIPNAHAPMSRALQRLVEQREAAFRDEARRDAEAEDEAARRRREEEEAAEEARRQHQEAIMTRVLKRLVEIKLGNAFETWCVGLAERKSWLSRTTTTAPFSESFATTGIFASTQSLGATFKSTREEASSYLDEVMRSPSLARASSARARSRGGRAASPEKSLRLADWNFSPPPPDRVVRRTTPAYPYSPPVLKDLTANPLGGSVRAATPARGRRPPSPTKQPDFRPRAVDAARKEGPPHQEEETSTVLTPRRSPSPPPAADGGRAALGPPARPAPASPAEPTPASPETEIQPRSRSRSPERPKTAAPFYGPRSRLPERPRSASPVGRNPYSPRDRNSKEAGWNPCFNHVVVKNKPLDPQPYGPPPLTKPKAVRLDGVPQHLHPGSRRAAETAKKIKKYRRQRRRIAAAAEARVEALKERRAPWEASFAYPRGDSANRNAPRKQARPATAQPARPAADAAKKRPATAGAARSPIRIEFNPRHGPPARQPGTRDRLADQKNSYRAKLAKPPRFGPKVHAAIAEEMYKTI</sequence>
<feature type="region of interest" description="Disordered" evidence="1">
    <location>
        <begin position="737"/>
        <end position="941"/>
    </location>
</feature>
<name>A0A8J2SEC7_9STRA</name>
<dbReference type="Proteomes" id="UP000789595">
    <property type="component" value="Unassembled WGS sequence"/>
</dbReference>
<comment type="caution">
    <text evidence="3">The sequence shown here is derived from an EMBL/GenBank/DDBJ whole genome shotgun (WGS) entry which is preliminary data.</text>
</comment>
<dbReference type="EMBL" id="CAKKNE010000002">
    <property type="protein sequence ID" value="CAH0367317.1"/>
    <property type="molecule type" value="Genomic_DNA"/>
</dbReference>
<evidence type="ECO:0000256" key="1">
    <source>
        <dbReference type="SAM" id="MobiDB-lite"/>
    </source>
</evidence>
<dbReference type="PROSITE" id="PS50096">
    <property type="entry name" value="IQ"/>
    <property type="match status" value="1"/>
</dbReference>
<keyword evidence="4" id="KW-1185">Reference proteome</keyword>
<dbReference type="AlphaFoldDB" id="A0A8J2SEC7"/>
<evidence type="ECO:0000313" key="4">
    <source>
        <dbReference type="Proteomes" id="UP000789595"/>
    </source>
</evidence>
<protein>
    <recommendedName>
        <fullName evidence="2">WWE domain-containing protein</fullName>
    </recommendedName>
</protein>
<gene>
    <name evidence="3" type="ORF">PECAL_2P03310</name>
</gene>
<organism evidence="3 4">
    <name type="scientific">Pelagomonas calceolata</name>
    <dbReference type="NCBI Taxonomy" id="35677"/>
    <lineage>
        <taxon>Eukaryota</taxon>
        <taxon>Sar</taxon>
        <taxon>Stramenopiles</taxon>
        <taxon>Ochrophyta</taxon>
        <taxon>Pelagophyceae</taxon>
        <taxon>Pelagomonadales</taxon>
        <taxon>Pelagomonadaceae</taxon>
        <taxon>Pelagomonas</taxon>
    </lineage>
</organism>
<feature type="compositionally biased region" description="Low complexity" evidence="1">
    <location>
        <begin position="737"/>
        <end position="757"/>
    </location>
</feature>
<feature type="region of interest" description="Disordered" evidence="1">
    <location>
        <begin position="1014"/>
        <end position="1108"/>
    </location>
</feature>
<accession>A0A8J2SEC7</accession>
<feature type="compositionally biased region" description="Pro residues" evidence="1">
    <location>
        <begin position="869"/>
        <end position="883"/>
    </location>
</feature>
<dbReference type="PROSITE" id="PS50918">
    <property type="entry name" value="WWE"/>
    <property type="match status" value="1"/>
</dbReference>
<feature type="region of interest" description="Disordered" evidence="1">
    <location>
        <begin position="975"/>
        <end position="998"/>
    </location>
</feature>
<dbReference type="InterPro" id="IPR004170">
    <property type="entry name" value="WWE_dom"/>
</dbReference>
<evidence type="ECO:0000259" key="2">
    <source>
        <dbReference type="PROSITE" id="PS50918"/>
    </source>
</evidence>
<feature type="compositionally biased region" description="Low complexity" evidence="1">
    <location>
        <begin position="1044"/>
        <end position="1056"/>
    </location>
</feature>
<dbReference type="InterPro" id="IPR037197">
    <property type="entry name" value="WWE_dom_sf"/>
</dbReference>
<feature type="compositionally biased region" description="Low complexity" evidence="1">
    <location>
        <begin position="859"/>
        <end position="868"/>
    </location>
</feature>
<proteinExistence type="predicted"/>
<dbReference type="SUPFAM" id="SSF117839">
    <property type="entry name" value="WWE domain"/>
    <property type="match status" value="1"/>
</dbReference>
<evidence type="ECO:0000313" key="3">
    <source>
        <dbReference type="EMBL" id="CAH0367317.1"/>
    </source>
</evidence>